<dbReference type="PANTHER" id="PTHR38342">
    <property type="entry name" value="SLR5037 PROTEIN"/>
    <property type="match status" value="1"/>
</dbReference>
<dbReference type="Proteomes" id="UP000595663">
    <property type="component" value="Chromosome"/>
</dbReference>
<dbReference type="CDD" id="cd14797">
    <property type="entry name" value="DUF302"/>
    <property type="match status" value="1"/>
</dbReference>
<dbReference type="InterPro" id="IPR035923">
    <property type="entry name" value="TT1751-like_sf"/>
</dbReference>
<name>A0A7R6PLL2_9GAMM</name>
<evidence type="ECO:0000313" key="2">
    <source>
        <dbReference type="EMBL" id="BBB26570.1"/>
    </source>
</evidence>
<dbReference type="Pfam" id="PF03625">
    <property type="entry name" value="DUF302"/>
    <property type="match status" value="1"/>
</dbReference>
<protein>
    <recommendedName>
        <fullName evidence="1">DUF302 domain-containing protein</fullName>
    </recommendedName>
</protein>
<dbReference type="EMBL" id="AP014545">
    <property type="protein sequence ID" value="BBB26570.1"/>
    <property type="molecule type" value="Genomic_DNA"/>
</dbReference>
<keyword evidence="3" id="KW-1185">Reference proteome</keyword>
<organism evidence="2 3">
    <name type="scientific">Amphritea japonica ATCC BAA-1530</name>
    <dbReference type="NCBI Taxonomy" id="1278309"/>
    <lineage>
        <taxon>Bacteria</taxon>
        <taxon>Pseudomonadati</taxon>
        <taxon>Pseudomonadota</taxon>
        <taxon>Gammaproteobacteria</taxon>
        <taxon>Oceanospirillales</taxon>
        <taxon>Oceanospirillaceae</taxon>
        <taxon>Amphritea</taxon>
    </lineage>
</organism>
<evidence type="ECO:0000313" key="3">
    <source>
        <dbReference type="Proteomes" id="UP000595663"/>
    </source>
</evidence>
<dbReference type="KEGG" id="ajp:AMJAP_1979"/>
<evidence type="ECO:0000259" key="1">
    <source>
        <dbReference type="Pfam" id="PF03625"/>
    </source>
</evidence>
<dbReference type="Gene3D" id="3.30.310.70">
    <property type="entry name" value="TT1751-like domain"/>
    <property type="match status" value="1"/>
</dbReference>
<dbReference type="PANTHER" id="PTHR38342:SF2">
    <property type="entry name" value="INNER MEMBRANE OR EXPORTED"/>
    <property type="match status" value="1"/>
</dbReference>
<accession>A0A7R6PLL2</accession>
<sequence>MENIREWKMIRSVLLALIAIFIALPAIAAEGVINVQSPHSVKETADRLNDVLTSKGMTVFNRIKHSEAAAGVGIQLADAELIIFGNPKAGSPLMKCQLSVALDLPQKALVWSDDQSTVWISYNDPAYLIKRHAISDCDAVILKISKALAGITKAAVTE</sequence>
<dbReference type="InterPro" id="IPR005180">
    <property type="entry name" value="DUF302"/>
</dbReference>
<feature type="domain" description="DUF302" evidence="1">
    <location>
        <begin position="63"/>
        <end position="125"/>
    </location>
</feature>
<dbReference type="SUPFAM" id="SSF103247">
    <property type="entry name" value="TT1751-like"/>
    <property type="match status" value="1"/>
</dbReference>
<proteinExistence type="predicted"/>
<gene>
    <name evidence="2" type="ORF">AMJAP_1979</name>
</gene>
<reference evidence="2 3" key="1">
    <citation type="journal article" date="2008" name="Int. J. Syst. Evol. Microbiol.">
        <title>Amphritea japonica sp. nov. and Amphritea balenae sp. nov., isolated from the sediment adjacent to sperm whale carcasses off Kagoshima, Japan.</title>
        <authorList>
            <person name="Miyazaki M."/>
            <person name="Nogi Y."/>
            <person name="Fujiwara Y."/>
            <person name="Kawato M."/>
            <person name="Nagahama T."/>
            <person name="Kubokawa K."/>
            <person name="Horikoshi K."/>
        </authorList>
    </citation>
    <scope>NUCLEOTIDE SEQUENCE [LARGE SCALE GENOMIC DNA]</scope>
    <source>
        <strain evidence="2 3">ATCC BAA-1530</strain>
    </source>
</reference>
<dbReference type="AlphaFoldDB" id="A0A7R6PLL2"/>